<dbReference type="EMBL" id="JAWWNJ010000233">
    <property type="protein sequence ID" value="KAK6969121.1"/>
    <property type="molecule type" value="Genomic_DNA"/>
</dbReference>
<gene>
    <name evidence="1" type="ORF">R3P38DRAFT_3298763</name>
</gene>
<keyword evidence="2" id="KW-1185">Reference proteome</keyword>
<evidence type="ECO:0000313" key="1">
    <source>
        <dbReference type="EMBL" id="KAK6969121.1"/>
    </source>
</evidence>
<dbReference type="InterPro" id="IPR032675">
    <property type="entry name" value="LRR_dom_sf"/>
</dbReference>
<reference evidence="1 2" key="1">
    <citation type="journal article" date="2024" name="J Genomics">
        <title>Draft genome sequencing and assembly of Favolaschia claudopus CIRM-BRFM 2984 isolated from oak limbs.</title>
        <authorList>
            <person name="Navarro D."/>
            <person name="Drula E."/>
            <person name="Chaduli D."/>
            <person name="Cazenave R."/>
            <person name="Ahrendt S."/>
            <person name="Wang J."/>
            <person name="Lipzen A."/>
            <person name="Daum C."/>
            <person name="Barry K."/>
            <person name="Grigoriev I.V."/>
            <person name="Favel A."/>
            <person name="Rosso M.N."/>
            <person name="Martin F."/>
        </authorList>
    </citation>
    <scope>NUCLEOTIDE SEQUENCE [LARGE SCALE GENOMIC DNA]</scope>
    <source>
        <strain evidence="1 2">CIRM-BRFM 2984</strain>
    </source>
</reference>
<evidence type="ECO:0008006" key="3">
    <source>
        <dbReference type="Google" id="ProtNLM"/>
    </source>
</evidence>
<proteinExistence type="predicted"/>
<name>A0AAV9Z2C9_9AGAR</name>
<accession>A0AAV9Z2C9</accession>
<evidence type="ECO:0000313" key="2">
    <source>
        <dbReference type="Proteomes" id="UP001362999"/>
    </source>
</evidence>
<comment type="caution">
    <text evidence="1">The sequence shown here is derived from an EMBL/GenBank/DDBJ whole genome shotgun (WGS) entry which is preliminary data.</text>
</comment>
<protein>
    <recommendedName>
        <fullName evidence="3">F-box domain-containing protein</fullName>
    </recommendedName>
</protein>
<dbReference type="AlphaFoldDB" id="A0AAV9Z2C9"/>
<dbReference type="Proteomes" id="UP001362999">
    <property type="component" value="Unassembled WGS sequence"/>
</dbReference>
<dbReference type="SUPFAM" id="SSF52047">
    <property type="entry name" value="RNI-like"/>
    <property type="match status" value="1"/>
</dbReference>
<organism evidence="1 2">
    <name type="scientific">Favolaschia claudopus</name>
    <dbReference type="NCBI Taxonomy" id="2862362"/>
    <lineage>
        <taxon>Eukaryota</taxon>
        <taxon>Fungi</taxon>
        <taxon>Dikarya</taxon>
        <taxon>Basidiomycota</taxon>
        <taxon>Agaricomycotina</taxon>
        <taxon>Agaricomycetes</taxon>
        <taxon>Agaricomycetidae</taxon>
        <taxon>Agaricales</taxon>
        <taxon>Marasmiineae</taxon>
        <taxon>Mycenaceae</taxon>
        <taxon>Favolaschia</taxon>
    </lineage>
</organism>
<dbReference type="Gene3D" id="3.80.10.10">
    <property type="entry name" value="Ribonuclease Inhibitor"/>
    <property type="match status" value="1"/>
</dbReference>
<sequence>MDRQTPLNVPEVLDHCISFVPIPSADLLACSLVAHSWVYAAQSRLFRAPHITNIRFPYNQEIIRRFHSSLVSSRHLVGLVRELDLGSTFMFDSATIAAFCKVSFTHLECLTLGMHGRVPKEQASPIPSLFSAASLRRLEVSVLSVDCFISDCQHLLKHFSPAIQHLDMHFNLSTKSIHPPADTSVPTLTSLRLWVDSIREPAALDPVLSYFNLSELKAICIDASSDVTFPWNKIALDTIQILDVSIMDESTTFGDLGRFANLRFLRVRIDPEGGRPSTAVSILQMAARYGGPNAH</sequence>